<keyword evidence="11 14" id="KW-0472">Membrane</keyword>
<feature type="transmembrane region" description="Helical" evidence="14">
    <location>
        <begin position="336"/>
        <end position="361"/>
    </location>
</feature>
<evidence type="ECO:0000256" key="5">
    <source>
        <dbReference type="ARBA" id="ARBA00022692"/>
    </source>
</evidence>
<evidence type="ECO:0000256" key="2">
    <source>
        <dbReference type="ARBA" id="ARBA00004141"/>
    </source>
</evidence>
<feature type="compositionally biased region" description="Low complexity" evidence="13">
    <location>
        <begin position="565"/>
        <end position="580"/>
    </location>
</feature>
<dbReference type="PROSITE" id="PS50089">
    <property type="entry name" value="ZF_RING_2"/>
    <property type="match status" value="1"/>
</dbReference>
<dbReference type="Proteomes" id="UP000717515">
    <property type="component" value="Unassembled WGS sequence"/>
</dbReference>
<feature type="region of interest" description="Disordered" evidence="13">
    <location>
        <begin position="1"/>
        <end position="126"/>
    </location>
</feature>
<dbReference type="SUPFAM" id="SSF57850">
    <property type="entry name" value="RING/U-box"/>
    <property type="match status" value="1"/>
</dbReference>
<evidence type="ECO:0000256" key="13">
    <source>
        <dbReference type="SAM" id="MobiDB-lite"/>
    </source>
</evidence>
<dbReference type="EMBL" id="JAIFTL010000005">
    <property type="protein sequence ID" value="KAG9327369.1"/>
    <property type="molecule type" value="Genomic_DNA"/>
</dbReference>
<evidence type="ECO:0000256" key="11">
    <source>
        <dbReference type="ARBA" id="ARBA00023136"/>
    </source>
</evidence>
<protein>
    <recommendedName>
        <fullName evidence="3">RING-type E3 ubiquitin transferase</fullName>
        <ecNumber evidence="3">2.3.2.27</ecNumber>
    </recommendedName>
</protein>
<keyword evidence="5 14" id="KW-0812">Transmembrane</keyword>
<feature type="compositionally biased region" description="Low complexity" evidence="13">
    <location>
        <begin position="30"/>
        <end position="51"/>
    </location>
</feature>
<dbReference type="PANTHER" id="PTHR45977">
    <property type="entry name" value="TARGET OF ERK KINASE MPK-1"/>
    <property type="match status" value="1"/>
</dbReference>
<feature type="region of interest" description="Disordered" evidence="13">
    <location>
        <begin position="693"/>
        <end position="714"/>
    </location>
</feature>
<gene>
    <name evidence="16" type="ORF">KVV02_005945</name>
</gene>
<evidence type="ECO:0000256" key="1">
    <source>
        <dbReference type="ARBA" id="ARBA00000900"/>
    </source>
</evidence>
<evidence type="ECO:0000256" key="7">
    <source>
        <dbReference type="ARBA" id="ARBA00022771"/>
    </source>
</evidence>
<dbReference type="InterPro" id="IPR013083">
    <property type="entry name" value="Znf_RING/FYVE/PHD"/>
</dbReference>
<feature type="region of interest" description="Disordered" evidence="13">
    <location>
        <begin position="210"/>
        <end position="233"/>
    </location>
</feature>
<dbReference type="GO" id="GO:0006511">
    <property type="term" value="P:ubiquitin-dependent protein catabolic process"/>
    <property type="evidence" value="ECO:0007669"/>
    <property type="project" value="TreeGrafter"/>
</dbReference>
<sequence>MATPDPQPSAPSSLSSPSLPTPAPAPAPASPQHRSAGASTASTEEAAGASSTRHHARGTLASPPSTPAPVQQPQQQAQTAQAYRQQTLAPRPWWRPPARNFRPHPGNHTPNSFYSSSSPTGASTATGVHLHSLSSLSVDSGSHGAPSENILCYWYRAFNYILRIPFRELIGNVVRPYDPTAPQPLADVPLSVITLDANRQHPNPYSELYRSQNSRRAQGSATTGSATASGITPVQNTTHSWQYIPQMRKAWGDRTSSMSMALSTAFFTSVICTVVAVAALALNWSVPCTYLKAFLIAFVVRKWIVSFLMIDRALYRLPLGLTEPDPDIDEERHNSVAIYMTQLFTWHGYAILLFGNLYVFVYGASQYMAGAPIITGVAIAFSCMGLVPFFALLAMMLCALILLYLFYIVFVCVIWPLEKCGLSRRRAISRRNGGYRSDGTTNTTDLRQVAQAIEDAANEEAGAARGRNVFGGAENVKVTQAMAAIPIVIFRKPRQDVPTKVDTGMAASDATKPHTPPISAKETGEALAFTPDASESDQQEARAPSTDQSLSSSCFVTPQELSQRSSTENVVSTSGTTSTGVDRKRRKSSFSRVPGDQPVAISVPTSSTSDYQNDALNKMPSSLSVLCTSTTHARSRTSSASYSISGVVGAAPAPWIVPGHKPSQASSTASFIPCLSGQEMEELEARIRSIQPTEGASTRVHQIPASSNASRIMTGSRRESMHNISRHNSSNRNSSRSTVLMADDLCVRKEAVDPTHSLPARPTDVAADLGRQDSISITIPEPSDHAVAEEPSPMEFYPTIHDEECAICLFDFEDGDELRHLYCDHFFHRTCVDRWLVKNAFCPKCKRHI</sequence>
<dbReference type="EC" id="2.3.2.27" evidence="3"/>
<evidence type="ECO:0000313" key="16">
    <source>
        <dbReference type="EMBL" id="KAG9327369.1"/>
    </source>
</evidence>
<dbReference type="AlphaFoldDB" id="A0A9P8D2R7"/>
<feature type="compositionally biased region" description="Low complexity" evidence="13">
    <location>
        <begin position="68"/>
        <end position="99"/>
    </location>
</feature>
<evidence type="ECO:0000256" key="12">
    <source>
        <dbReference type="PROSITE-ProRule" id="PRU00175"/>
    </source>
</evidence>
<dbReference type="GO" id="GO:0061630">
    <property type="term" value="F:ubiquitin protein ligase activity"/>
    <property type="evidence" value="ECO:0007669"/>
    <property type="project" value="UniProtKB-EC"/>
</dbReference>
<feature type="transmembrane region" description="Helical" evidence="14">
    <location>
        <begin position="294"/>
        <end position="315"/>
    </location>
</feature>
<feature type="transmembrane region" description="Helical" evidence="14">
    <location>
        <begin position="397"/>
        <end position="417"/>
    </location>
</feature>
<feature type="transmembrane region" description="Helical" evidence="14">
    <location>
        <begin position="258"/>
        <end position="282"/>
    </location>
</feature>
<comment type="subcellular location">
    <subcellularLocation>
        <location evidence="2">Membrane</location>
        <topology evidence="2">Multi-pass membrane protein</topology>
    </subcellularLocation>
</comment>
<evidence type="ECO:0000256" key="14">
    <source>
        <dbReference type="SAM" id="Phobius"/>
    </source>
</evidence>
<evidence type="ECO:0000256" key="4">
    <source>
        <dbReference type="ARBA" id="ARBA00022679"/>
    </source>
</evidence>
<comment type="catalytic activity">
    <reaction evidence="1">
        <text>S-ubiquitinyl-[E2 ubiquitin-conjugating enzyme]-L-cysteine + [acceptor protein]-L-lysine = [E2 ubiquitin-conjugating enzyme]-L-cysteine + N(6)-ubiquitinyl-[acceptor protein]-L-lysine.</text>
        <dbReference type="EC" id="2.3.2.27"/>
    </reaction>
</comment>
<organism evidence="16 17">
    <name type="scientific">Mortierella alpina</name>
    <name type="common">Oleaginous fungus</name>
    <name type="synonym">Mortierella renispora</name>
    <dbReference type="NCBI Taxonomy" id="64518"/>
    <lineage>
        <taxon>Eukaryota</taxon>
        <taxon>Fungi</taxon>
        <taxon>Fungi incertae sedis</taxon>
        <taxon>Mucoromycota</taxon>
        <taxon>Mortierellomycotina</taxon>
        <taxon>Mortierellomycetes</taxon>
        <taxon>Mortierellales</taxon>
        <taxon>Mortierellaceae</taxon>
        <taxon>Mortierella</taxon>
    </lineage>
</organism>
<dbReference type="GO" id="GO:0008270">
    <property type="term" value="F:zinc ion binding"/>
    <property type="evidence" value="ECO:0007669"/>
    <property type="project" value="UniProtKB-KW"/>
</dbReference>
<dbReference type="Gene3D" id="3.30.40.10">
    <property type="entry name" value="Zinc/RING finger domain, C3HC4 (zinc finger)"/>
    <property type="match status" value="1"/>
</dbReference>
<evidence type="ECO:0000313" key="17">
    <source>
        <dbReference type="Proteomes" id="UP000717515"/>
    </source>
</evidence>
<reference evidence="16" key="1">
    <citation type="submission" date="2021-07" db="EMBL/GenBank/DDBJ databases">
        <title>Draft genome of Mortierella alpina, strain LL118, isolated from an aspen leaf litter sample.</title>
        <authorList>
            <person name="Yang S."/>
            <person name="Vinatzer B.A."/>
        </authorList>
    </citation>
    <scope>NUCLEOTIDE SEQUENCE</scope>
    <source>
        <strain evidence="16">LL118</strain>
    </source>
</reference>
<feature type="compositionally biased region" description="Low complexity" evidence="13">
    <location>
        <begin position="219"/>
        <end position="230"/>
    </location>
</feature>
<proteinExistence type="predicted"/>
<feature type="compositionally biased region" description="Low complexity" evidence="13">
    <location>
        <begin position="115"/>
        <end position="126"/>
    </location>
</feature>
<evidence type="ECO:0000256" key="3">
    <source>
        <dbReference type="ARBA" id="ARBA00012483"/>
    </source>
</evidence>
<evidence type="ECO:0000259" key="15">
    <source>
        <dbReference type="PROSITE" id="PS50089"/>
    </source>
</evidence>
<evidence type="ECO:0000256" key="6">
    <source>
        <dbReference type="ARBA" id="ARBA00022723"/>
    </source>
</evidence>
<comment type="caution">
    <text evidence="16">The sequence shown here is derived from an EMBL/GenBank/DDBJ whole genome shotgun (WGS) entry which is preliminary data.</text>
</comment>
<name>A0A9P8D2R7_MORAP</name>
<keyword evidence="7 12" id="KW-0863">Zinc-finger</keyword>
<evidence type="ECO:0000256" key="10">
    <source>
        <dbReference type="ARBA" id="ARBA00022989"/>
    </source>
</evidence>
<feature type="compositionally biased region" description="Polar residues" evidence="13">
    <location>
        <begin position="693"/>
        <end position="713"/>
    </location>
</feature>
<keyword evidence="9" id="KW-0862">Zinc</keyword>
<keyword evidence="4" id="KW-0808">Transferase</keyword>
<keyword evidence="6" id="KW-0479">Metal-binding</keyword>
<dbReference type="GO" id="GO:0016567">
    <property type="term" value="P:protein ubiquitination"/>
    <property type="evidence" value="ECO:0007669"/>
    <property type="project" value="TreeGrafter"/>
</dbReference>
<evidence type="ECO:0000256" key="9">
    <source>
        <dbReference type="ARBA" id="ARBA00022833"/>
    </source>
</evidence>
<dbReference type="SMART" id="SM00184">
    <property type="entry name" value="RING"/>
    <property type="match status" value="1"/>
</dbReference>
<feature type="compositionally biased region" description="Pro residues" evidence="13">
    <location>
        <begin position="19"/>
        <end position="29"/>
    </location>
</feature>
<feature type="domain" description="RING-type" evidence="15">
    <location>
        <begin position="805"/>
        <end position="846"/>
    </location>
</feature>
<dbReference type="Pfam" id="PF13639">
    <property type="entry name" value="zf-RING_2"/>
    <property type="match status" value="1"/>
</dbReference>
<dbReference type="InterPro" id="IPR001841">
    <property type="entry name" value="Znf_RING"/>
</dbReference>
<dbReference type="GO" id="GO:0016020">
    <property type="term" value="C:membrane"/>
    <property type="evidence" value="ECO:0007669"/>
    <property type="project" value="UniProtKB-SubCell"/>
</dbReference>
<feature type="transmembrane region" description="Helical" evidence="14">
    <location>
        <begin position="367"/>
        <end position="390"/>
    </location>
</feature>
<feature type="region of interest" description="Disordered" evidence="13">
    <location>
        <begin position="498"/>
        <end position="608"/>
    </location>
</feature>
<feature type="compositionally biased region" description="Polar residues" evidence="13">
    <location>
        <begin position="545"/>
        <end position="564"/>
    </location>
</feature>
<keyword evidence="10 14" id="KW-1133">Transmembrane helix</keyword>
<dbReference type="PANTHER" id="PTHR45977:SF4">
    <property type="entry name" value="RING-TYPE DOMAIN-CONTAINING PROTEIN"/>
    <property type="match status" value="1"/>
</dbReference>
<evidence type="ECO:0000256" key="8">
    <source>
        <dbReference type="ARBA" id="ARBA00022786"/>
    </source>
</evidence>
<accession>A0A9P8D2R7</accession>
<keyword evidence="8" id="KW-0833">Ubl conjugation pathway</keyword>